<dbReference type="SUPFAM" id="SSF53756">
    <property type="entry name" value="UDP-Glycosyltransferase/glycogen phosphorylase"/>
    <property type="match status" value="1"/>
</dbReference>
<dbReference type="AlphaFoldDB" id="A0A7J6URY9"/>
<dbReference type="InterPro" id="IPR002213">
    <property type="entry name" value="UDP_glucos_trans"/>
</dbReference>
<dbReference type="EMBL" id="JABWDY010044565">
    <property type="protein sequence ID" value="KAF5175040.1"/>
    <property type="molecule type" value="Genomic_DNA"/>
</dbReference>
<comment type="similarity">
    <text evidence="1">Belongs to the UDP-glycosyltransferase family.</text>
</comment>
<comment type="caution">
    <text evidence="3">The sequence shown here is derived from an EMBL/GenBank/DDBJ whole genome shotgun (WGS) entry which is preliminary data.</text>
</comment>
<proteinExistence type="inferred from homology"/>
<dbReference type="Pfam" id="PF00201">
    <property type="entry name" value="UDPGT"/>
    <property type="match status" value="1"/>
</dbReference>
<dbReference type="PANTHER" id="PTHR11926">
    <property type="entry name" value="GLUCOSYL/GLUCURONOSYL TRANSFERASES"/>
    <property type="match status" value="1"/>
</dbReference>
<evidence type="ECO:0000256" key="1">
    <source>
        <dbReference type="ARBA" id="ARBA00009995"/>
    </source>
</evidence>
<accession>A0A7J6URY9</accession>
<gene>
    <name evidence="3" type="ORF">FRX31_035365</name>
</gene>
<dbReference type="Gene3D" id="3.40.50.2000">
    <property type="entry name" value="Glycogen Phosphorylase B"/>
    <property type="match status" value="2"/>
</dbReference>
<organism evidence="3 4">
    <name type="scientific">Thalictrum thalictroides</name>
    <name type="common">Rue-anemone</name>
    <name type="synonym">Anemone thalictroides</name>
    <dbReference type="NCBI Taxonomy" id="46969"/>
    <lineage>
        <taxon>Eukaryota</taxon>
        <taxon>Viridiplantae</taxon>
        <taxon>Streptophyta</taxon>
        <taxon>Embryophyta</taxon>
        <taxon>Tracheophyta</taxon>
        <taxon>Spermatophyta</taxon>
        <taxon>Magnoliopsida</taxon>
        <taxon>Ranunculales</taxon>
        <taxon>Ranunculaceae</taxon>
        <taxon>Thalictroideae</taxon>
        <taxon>Thalictrum</taxon>
    </lineage>
</organism>
<evidence type="ECO:0000313" key="3">
    <source>
        <dbReference type="EMBL" id="KAF5175040.1"/>
    </source>
</evidence>
<dbReference type="OrthoDB" id="5835829at2759"/>
<evidence type="ECO:0000313" key="4">
    <source>
        <dbReference type="Proteomes" id="UP000554482"/>
    </source>
</evidence>
<reference evidence="3 4" key="1">
    <citation type="submission" date="2020-06" db="EMBL/GenBank/DDBJ databases">
        <title>Transcriptomic and genomic resources for Thalictrum thalictroides and T. hernandezii: Facilitating candidate gene discovery in an emerging model plant lineage.</title>
        <authorList>
            <person name="Arias T."/>
            <person name="Riano-Pachon D.M."/>
            <person name="Di Stilio V.S."/>
        </authorList>
    </citation>
    <scope>NUCLEOTIDE SEQUENCE [LARGE SCALE GENOMIC DNA]</scope>
    <source>
        <strain evidence="4">cv. WT478/WT964</strain>
        <tissue evidence="3">Leaves</tissue>
    </source>
</reference>
<name>A0A7J6URY9_THATH</name>
<evidence type="ECO:0000256" key="2">
    <source>
        <dbReference type="ARBA" id="ARBA00022679"/>
    </source>
</evidence>
<keyword evidence="2 3" id="KW-0808">Transferase</keyword>
<dbReference type="PANTHER" id="PTHR11926:SF1395">
    <property type="entry name" value="GLYCOSYLTRANSFERASE"/>
    <property type="match status" value="1"/>
</dbReference>
<keyword evidence="4" id="KW-1185">Reference proteome</keyword>
<dbReference type="Proteomes" id="UP000554482">
    <property type="component" value="Unassembled WGS sequence"/>
</dbReference>
<protein>
    <submittedName>
        <fullName evidence="3">Udp-glycosyltransferase 87a1</fullName>
    </submittedName>
</protein>
<sequence length="238" mass="26536">MIERGAEVINYILGITPTRLEDLPAIFSGNGKNLFPYFLDVFNAMMKAQCVIFTSFYELEPQAIYTLKATLPFPIYCVGPLIPHNTLDSITNDANLEYFKWLDSQYASLGSFLSVLKEQMNEIIGGKRESGVRYFLVARGDTKQVQEACGEMGLVVPWCDQLKGLCHSSVGGFLTHCGWNSTIEGVYAGSFMSLEGDEIKEMRRNSSKFKKACRQALSKGGSSETNLDAFVRETLKCQ</sequence>
<dbReference type="GO" id="GO:0008194">
    <property type="term" value="F:UDP-glycosyltransferase activity"/>
    <property type="evidence" value="ECO:0007669"/>
    <property type="project" value="InterPro"/>
</dbReference>